<protein>
    <submittedName>
        <fullName evidence="3">Uncharacterized protein</fullName>
    </submittedName>
</protein>
<keyword evidence="2" id="KW-0812">Transmembrane</keyword>
<proteinExistence type="predicted"/>
<organism evidence="3 4">
    <name type="scientific">Ancylostoma caninum</name>
    <name type="common">Dog hookworm</name>
    <dbReference type="NCBI Taxonomy" id="29170"/>
    <lineage>
        <taxon>Eukaryota</taxon>
        <taxon>Metazoa</taxon>
        <taxon>Ecdysozoa</taxon>
        <taxon>Nematoda</taxon>
        <taxon>Chromadorea</taxon>
        <taxon>Rhabditida</taxon>
        <taxon>Rhabditina</taxon>
        <taxon>Rhabditomorpha</taxon>
        <taxon>Strongyloidea</taxon>
        <taxon>Ancylostomatidae</taxon>
        <taxon>Ancylostomatinae</taxon>
        <taxon>Ancylostoma</taxon>
    </lineage>
</organism>
<name>A0A368GCG1_ANCCA</name>
<feature type="region of interest" description="Disordered" evidence="1">
    <location>
        <begin position="77"/>
        <end position="112"/>
    </location>
</feature>
<dbReference type="EMBL" id="JOJR01000211">
    <property type="protein sequence ID" value="RCN42083.1"/>
    <property type="molecule type" value="Genomic_DNA"/>
</dbReference>
<dbReference type="OrthoDB" id="5867416at2759"/>
<feature type="compositionally biased region" description="Basic and acidic residues" evidence="1">
    <location>
        <begin position="88"/>
        <end position="112"/>
    </location>
</feature>
<reference evidence="3 4" key="1">
    <citation type="submission" date="2014-10" db="EMBL/GenBank/DDBJ databases">
        <title>Draft genome of the hookworm Ancylostoma caninum.</title>
        <authorList>
            <person name="Mitreva M."/>
        </authorList>
    </citation>
    <scope>NUCLEOTIDE SEQUENCE [LARGE SCALE GENOMIC DNA]</scope>
    <source>
        <strain evidence="3 4">Baltimore</strain>
    </source>
</reference>
<evidence type="ECO:0000313" key="4">
    <source>
        <dbReference type="Proteomes" id="UP000252519"/>
    </source>
</evidence>
<keyword evidence="4" id="KW-1185">Reference proteome</keyword>
<evidence type="ECO:0000256" key="2">
    <source>
        <dbReference type="SAM" id="Phobius"/>
    </source>
</evidence>
<keyword evidence="2" id="KW-1133">Transmembrane helix</keyword>
<comment type="caution">
    <text evidence="3">The sequence shown here is derived from an EMBL/GenBank/DDBJ whole genome shotgun (WGS) entry which is preliminary data.</text>
</comment>
<keyword evidence="2" id="KW-0472">Membrane</keyword>
<accession>A0A368GCG1</accession>
<sequence length="123" mass="14237">MVDSKFDVWLKTRKIDVEGRTPPKPKDTTILRDVILGCLSILFYYYCLTNFILPAYFNYRMPVSAAQAERTALLRSLEVSHPTPTSTDRTKHTQDSKELRKTKDSAASTEKKNKSLYRFLPNF</sequence>
<gene>
    <name evidence="3" type="ORF">ANCCAN_11953</name>
</gene>
<dbReference type="AlphaFoldDB" id="A0A368GCG1"/>
<evidence type="ECO:0000256" key="1">
    <source>
        <dbReference type="SAM" id="MobiDB-lite"/>
    </source>
</evidence>
<evidence type="ECO:0000313" key="3">
    <source>
        <dbReference type="EMBL" id="RCN42083.1"/>
    </source>
</evidence>
<feature type="transmembrane region" description="Helical" evidence="2">
    <location>
        <begin position="34"/>
        <end position="57"/>
    </location>
</feature>
<dbReference type="Proteomes" id="UP000252519">
    <property type="component" value="Unassembled WGS sequence"/>
</dbReference>